<dbReference type="FunFam" id="2.60.40.1120:FF:000003">
    <property type="entry name" value="Outer membrane protein Omp121"/>
    <property type="match status" value="1"/>
</dbReference>
<evidence type="ECO:0000256" key="3">
    <source>
        <dbReference type="ARBA" id="ARBA00022452"/>
    </source>
</evidence>
<dbReference type="Gene3D" id="2.60.40.1120">
    <property type="entry name" value="Carboxypeptidase-like, regulatory domain"/>
    <property type="match status" value="1"/>
</dbReference>
<sequence>MKLKINYLKINLLVVILLSCFSMKASKYVQPSNISIKLKEARLLEIFSELENTTKYEFSYGQYVLNDQKRYSLQYENKSLREILSDLSGKANFAFEIGSNKVLIAEKGSSDESQQFNVKGSVIDSNGAPLPGATIVEKGTSNGTTTDFDGTFSIDVSSSPATLQVSYIGFKTQEVVVDAGTTITVTMDQDSNALEEVVVVGYGKQKKSDITGAVASVSQEDLAEIPVTNPIQALKGKVAGLDVYNGGNEPGGDITIRLRGERSIGANNSPLIVLDGIPIAGGLNEINPNDIASIEILKDASATAIYGSRASNGVILITTKRGVTGDTRITYNGYYGLTSVINKLDVMDGEQFAQLRREANRTVSADGTAPSDDQLFDNIGLESLQQGRFTDWQDFTYGTGQRQSHQVSVNGGGEKTQFALSFNFFEETGIVDKAKFQRGNLRINLDHELSEKINLGVSSFMSRSKQNVVQIDLYDNVLRLSPLGTPYDDEGNVLFRPTNDESQRVNPLSDLANSVDDRFKTRVFASIFGEYKFNDNLSYRLNIGPDAETSKRGYFYGSMTTNNQGGSSTAGISNNERISLTIENILNYNGKLGDQHELGATLVQSYQNQVTRSDYTNVGKLPFDSQSYNNLASAGEVLGVGSNYQKWRLLSYTGRLNYQLMGRYLFTATARADGSSRFAEGNKWGFFPSAAVAWKITEEPFFNVPTSAISELKLRLSYGETGNTGIDPYQTFSTLNTSSYALGDNGAPGFVPQSISNPNLRWETTEQLNVGLDFEIWKERVAGSINYYVSKTKDLLLPRSLPSSSGFTTVLENIGSTENKGLEVLVSFRDIIPSEDFHWQADLTFSRNRNKITELFGDGLDDLGNLWFIGKPINVFYDYRKIGIWQTDEADLAESYGFEPGQIKVEDINDDGVINADDRTILGNAAPDWIAGLTTRIGYKGIGLSVVLNTRQSNMIFSEWYENNNRLAGRYNNIDVDYWTPENPTNDNPRPNVSQESAFLGSTLAYKDVSYVRVRNVALSYSLPESILDKLQMKNVTFNLTAENPFTFTKYKGMDPEFESNGQRALYPSTKLYAIGLNLTF</sequence>
<keyword evidence="6 7" id="KW-0998">Cell outer membrane</keyword>
<dbReference type="Gene3D" id="2.170.130.10">
    <property type="entry name" value="TonB-dependent receptor, plug domain"/>
    <property type="match status" value="1"/>
</dbReference>
<dbReference type="InterPro" id="IPR037066">
    <property type="entry name" value="Plug_dom_sf"/>
</dbReference>
<dbReference type="NCBIfam" id="TIGR04056">
    <property type="entry name" value="OMP_RagA_SusC"/>
    <property type="match status" value="1"/>
</dbReference>
<keyword evidence="3 7" id="KW-1134">Transmembrane beta strand</keyword>
<keyword evidence="9" id="KW-0675">Receptor</keyword>
<organism evidence="9 10">
    <name type="scientific">Flagellimonas oceani</name>
    <dbReference type="NCBI Taxonomy" id="2698672"/>
    <lineage>
        <taxon>Bacteria</taxon>
        <taxon>Pseudomonadati</taxon>
        <taxon>Bacteroidota</taxon>
        <taxon>Flavobacteriia</taxon>
        <taxon>Flavobacteriales</taxon>
        <taxon>Flavobacteriaceae</taxon>
        <taxon>Flagellimonas</taxon>
    </lineage>
</organism>
<dbReference type="InterPro" id="IPR039426">
    <property type="entry name" value="TonB-dep_rcpt-like"/>
</dbReference>
<accession>A0A6G7J0I0</accession>
<evidence type="ECO:0000313" key="9">
    <source>
        <dbReference type="EMBL" id="QII44108.1"/>
    </source>
</evidence>
<evidence type="ECO:0000256" key="1">
    <source>
        <dbReference type="ARBA" id="ARBA00004571"/>
    </source>
</evidence>
<evidence type="ECO:0000256" key="5">
    <source>
        <dbReference type="ARBA" id="ARBA00023136"/>
    </source>
</evidence>
<gene>
    <name evidence="9" type="ORF">GVT53_05285</name>
</gene>
<keyword evidence="10" id="KW-1185">Reference proteome</keyword>
<dbReference type="InterPro" id="IPR012910">
    <property type="entry name" value="Plug_dom"/>
</dbReference>
<evidence type="ECO:0000313" key="10">
    <source>
        <dbReference type="Proteomes" id="UP000502928"/>
    </source>
</evidence>
<dbReference type="InterPro" id="IPR036942">
    <property type="entry name" value="Beta-barrel_TonB_sf"/>
</dbReference>
<comment type="similarity">
    <text evidence="7">Belongs to the TonB-dependent receptor family.</text>
</comment>
<dbReference type="FunFam" id="2.170.130.10:FF:000008">
    <property type="entry name" value="SusC/RagA family TonB-linked outer membrane protein"/>
    <property type="match status" value="1"/>
</dbReference>
<dbReference type="Gene3D" id="2.40.170.20">
    <property type="entry name" value="TonB-dependent receptor, beta-barrel domain"/>
    <property type="match status" value="1"/>
</dbReference>
<dbReference type="InterPro" id="IPR023996">
    <property type="entry name" value="TonB-dep_OMP_SusC/RagA"/>
</dbReference>
<dbReference type="PROSITE" id="PS52016">
    <property type="entry name" value="TONB_DEPENDENT_REC_3"/>
    <property type="match status" value="1"/>
</dbReference>
<dbReference type="NCBIfam" id="TIGR04057">
    <property type="entry name" value="SusC_RagA_signa"/>
    <property type="match status" value="1"/>
</dbReference>
<keyword evidence="2 7" id="KW-0813">Transport</keyword>
<dbReference type="InterPro" id="IPR008969">
    <property type="entry name" value="CarboxyPept-like_regulatory"/>
</dbReference>
<dbReference type="SUPFAM" id="SSF56935">
    <property type="entry name" value="Porins"/>
    <property type="match status" value="1"/>
</dbReference>
<dbReference type="Pfam" id="PF13715">
    <property type="entry name" value="CarbopepD_reg_2"/>
    <property type="match status" value="1"/>
</dbReference>
<proteinExistence type="inferred from homology"/>
<dbReference type="GO" id="GO:0009279">
    <property type="term" value="C:cell outer membrane"/>
    <property type="evidence" value="ECO:0007669"/>
    <property type="project" value="UniProtKB-SubCell"/>
</dbReference>
<dbReference type="AlphaFoldDB" id="A0A6G7J0I0"/>
<name>A0A6G7J0I0_9FLAO</name>
<dbReference type="Proteomes" id="UP000502928">
    <property type="component" value="Chromosome"/>
</dbReference>
<evidence type="ECO:0000256" key="7">
    <source>
        <dbReference type="PROSITE-ProRule" id="PRU01360"/>
    </source>
</evidence>
<dbReference type="EMBL" id="CP049616">
    <property type="protein sequence ID" value="QII44108.1"/>
    <property type="molecule type" value="Genomic_DNA"/>
</dbReference>
<dbReference type="Pfam" id="PF07715">
    <property type="entry name" value="Plug"/>
    <property type="match status" value="1"/>
</dbReference>
<dbReference type="RefSeq" id="WP_166247769.1">
    <property type="nucleotide sequence ID" value="NZ_CP049616.1"/>
</dbReference>
<feature type="domain" description="TonB-dependent receptor plug" evidence="8">
    <location>
        <begin position="207"/>
        <end position="314"/>
    </location>
</feature>
<dbReference type="KEGG" id="mut:GVT53_05285"/>
<comment type="subcellular location">
    <subcellularLocation>
        <location evidence="1 7">Cell outer membrane</location>
        <topology evidence="1 7">Multi-pass membrane protein</topology>
    </subcellularLocation>
</comment>
<protein>
    <submittedName>
        <fullName evidence="9">TonB-dependent receptor</fullName>
    </submittedName>
</protein>
<reference evidence="9 10" key="1">
    <citation type="submission" date="2020-02" db="EMBL/GenBank/DDBJ databases">
        <title>Complete genome of Muricauda sp. 501str8.</title>
        <authorList>
            <person name="Dong B."/>
            <person name="Zhu S."/>
            <person name="Yang J."/>
            <person name="Chen J."/>
        </authorList>
    </citation>
    <scope>NUCLEOTIDE SEQUENCE [LARGE SCALE GENOMIC DNA]</scope>
    <source>
        <strain evidence="9 10">501str8</strain>
    </source>
</reference>
<keyword evidence="4 7" id="KW-0812">Transmembrane</keyword>
<dbReference type="InterPro" id="IPR023997">
    <property type="entry name" value="TonB-dep_OMP_SusC/RagA_CS"/>
</dbReference>
<keyword evidence="5 7" id="KW-0472">Membrane</keyword>
<evidence type="ECO:0000256" key="6">
    <source>
        <dbReference type="ARBA" id="ARBA00023237"/>
    </source>
</evidence>
<dbReference type="PROSITE" id="PS51257">
    <property type="entry name" value="PROKAR_LIPOPROTEIN"/>
    <property type="match status" value="1"/>
</dbReference>
<evidence type="ECO:0000256" key="2">
    <source>
        <dbReference type="ARBA" id="ARBA00022448"/>
    </source>
</evidence>
<evidence type="ECO:0000256" key="4">
    <source>
        <dbReference type="ARBA" id="ARBA00022692"/>
    </source>
</evidence>
<evidence type="ECO:0000259" key="8">
    <source>
        <dbReference type="Pfam" id="PF07715"/>
    </source>
</evidence>
<dbReference type="SUPFAM" id="SSF49464">
    <property type="entry name" value="Carboxypeptidase regulatory domain-like"/>
    <property type="match status" value="1"/>
</dbReference>